<evidence type="ECO:0008006" key="5">
    <source>
        <dbReference type="Google" id="ProtNLM"/>
    </source>
</evidence>
<evidence type="ECO:0000313" key="3">
    <source>
        <dbReference type="EMBL" id="QDV75300.1"/>
    </source>
</evidence>
<dbReference type="Gene3D" id="1.25.40.10">
    <property type="entry name" value="Tetratricopeptide repeat domain"/>
    <property type="match status" value="1"/>
</dbReference>
<dbReference type="EMBL" id="CP036349">
    <property type="protein sequence ID" value="QDV75300.1"/>
    <property type="molecule type" value="Genomic_DNA"/>
</dbReference>
<keyword evidence="4" id="KW-1185">Reference proteome</keyword>
<gene>
    <name evidence="3" type="ORF">Spa11_35140</name>
</gene>
<dbReference type="InterPro" id="IPR011990">
    <property type="entry name" value="TPR-like_helical_dom_sf"/>
</dbReference>
<protein>
    <recommendedName>
        <fullName evidence="5">Tetratricopeptide repeat protein</fullName>
    </recommendedName>
</protein>
<evidence type="ECO:0000256" key="2">
    <source>
        <dbReference type="SAM" id="SignalP"/>
    </source>
</evidence>
<dbReference type="InterPro" id="IPR019734">
    <property type="entry name" value="TPR_rpt"/>
</dbReference>
<dbReference type="KEGG" id="bmei:Spa11_35140"/>
<dbReference type="SUPFAM" id="SSF81901">
    <property type="entry name" value="HCP-like"/>
    <property type="match status" value="1"/>
</dbReference>
<organism evidence="3 4">
    <name type="scientific">Botrimarina mediterranea</name>
    <dbReference type="NCBI Taxonomy" id="2528022"/>
    <lineage>
        <taxon>Bacteria</taxon>
        <taxon>Pseudomonadati</taxon>
        <taxon>Planctomycetota</taxon>
        <taxon>Planctomycetia</taxon>
        <taxon>Pirellulales</taxon>
        <taxon>Lacipirellulaceae</taxon>
        <taxon>Botrimarina</taxon>
    </lineage>
</organism>
<evidence type="ECO:0000256" key="1">
    <source>
        <dbReference type="SAM" id="MobiDB-lite"/>
    </source>
</evidence>
<name>A0A518KBY0_9BACT</name>
<feature type="compositionally biased region" description="Basic and acidic residues" evidence="1">
    <location>
        <begin position="1042"/>
        <end position="1051"/>
    </location>
</feature>
<dbReference type="Pfam" id="PF13181">
    <property type="entry name" value="TPR_8"/>
    <property type="match status" value="1"/>
</dbReference>
<feature type="chain" id="PRO_5021815264" description="Tetratricopeptide repeat protein" evidence="2">
    <location>
        <begin position="38"/>
        <end position="1051"/>
    </location>
</feature>
<accession>A0A518KBY0</accession>
<keyword evidence="2" id="KW-0732">Signal</keyword>
<dbReference type="AlphaFoldDB" id="A0A518KBY0"/>
<feature type="region of interest" description="Disordered" evidence="1">
    <location>
        <begin position="1015"/>
        <end position="1051"/>
    </location>
</feature>
<proteinExistence type="predicted"/>
<feature type="signal peptide" evidence="2">
    <location>
        <begin position="1"/>
        <end position="37"/>
    </location>
</feature>
<evidence type="ECO:0000313" key="4">
    <source>
        <dbReference type="Proteomes" id="UP000316426"/>
    </source>
</evidence>
<sequence length="1051" mass="116062" precursor="true">MMMPQCFQGRPYRTRCRNSSLLLLICVLCHVGCSEQATPPVGQSPAQATPLEPPRKVVGSVLCLTTETYPADGVFADRLLREIVRQGVLIAARDELRMITRDEALGERFPEFGGSEGEPAHQAKHAIGLKSQFNDDGGWNARLYVEDGPQYAPIWEAEAGGGGGDVRSRYPRLVAEVTNATDLIAKSLSAAGGSESLATTESGSSPSAEIESWLGEMNFASQFAAIRAGHQAIRRDGDSVEWLGVLSRSYAHLSALTNHTWSSQSDVFAARSLLYAERMFKLAEGEPLPHWNRAYVYAILGLHALALEEFEAASALPGDGDDPPEWASLIAPIAKYDHEALAQCAEHRPDLAETAAFAQWNLYYSYLHGRWVYEKGSAAMAECPEAYGVYAAMANWNALAIKRIGSGAGAQAFGELLPRRLASLGSLPKRVRPLLVKKLDLIGGVFGRTTSSYLSPRPMEIAHALREASLEGPVEEFSWPVLAELIAQEQFTQAANLLRVSGDAVEHSKESLVAQLRPLVEGHRYAPFVESHTFSPRQQDESKATLRKLTIVDPRGVMVNMLSSVWDVPVAGLKCGTELGVNAVAYRSRTVPALLEADHGLVLRWRKHFSDEDHQSILADIATVSPYAPQAQRLKFAEADNPDRETVKSWEAELRDDPLGWMAAAWQYKRLGDDENAIRCYRRSIDISPCMDSVRALSEIYYRKGDKDRWEQTLKSYLKLEDLGLAHAQIHREIANEHLSLRAWKQAEPHALEAAQTYSSWGLLLASRVYEGMQDQKSSEHFAAEASRSYPSGYTGTEWYFWTQRNGKGDREGARAIAAKSIAVAEQHRYYDSQLRVAIYRWLEGDLVAALSQVEGPLQSLPDSNDPWTRAYNLFLAASIAAELKDADAVQRSIVKVRSLVEAKEIQDYPNWIVVLDVMSDAFSGKQPADEFYAIFEKAVAESTDGYRCDYYYFLGAALEHTGQTELSNKYYGLAAFQSPFDRYSATLAGRRLVSRRGTDRGGLPVAYAAMEKVAEAKQQTASEEDVQEAGAETEASSADGGRSEKSMSEG</sequence>
<dbReference type="Proteomes" id="UP000316426">
    <property type="component" value="Chromosome"/>
</dbReference>
<reference evidence="3 4" key="1">
    <citation type="submission" date="2019-02" db="EMBL/GenBank/DDBJ databases">
        <title>Deep-cultivation of Planctomycetes and their phenomic and genomic characterization uncovers novel biology.</title>
        <authorList>
            <person name="Wiegand S."/>
            <person name="Jogler M."/>
            <person name="Boedeker C."/>
            <person name="Pinto D."/>
            <person name="Vollmers J."/>
            <person name="Rivas-Marin E."/>
            <person name="Kohn T."/>
            <person name="Peeters S.H."/>
            <person name="Heuer A."/>
            <person name="Rast P."/>
            <person name="Oberbeckmann S."/>
            <person name="Bunk B."/>
            <person name="Jeske O."/>
            <person name="Meyerdierks A."/>
            <person name="Storesund J.E."/>
            <person name="Kallscheuer N."/>
            <person name="Luecker S."/>
            <person name="Lage O.M."/>
            <person name="Pohl T."/>
            <person name="Merkel B.J."/>
            <person name="Hornburger P."/>
            <person name="Mueller R.-W."/>
            <person name="Bruemmer F."/>
            <person name="Labrenz M."/>
            <person name="Spormann A.M."/>
            <person name="Op den Camp H."/>
            <person name="Overmann J."/>
            <person name="Amann R."/>
            <person name="Jetten M.S.M."/>
            <person name="Mascher T."/>
            <person name="Medema M.H."/>
            <person name="Devos D.P."/>
            <person name="Kaster A.-K."/>
            <person name="Ovreas L."/>
            <person name="Rohde M."/>
            <person name="Galperin M.Y."/>
            <person name="Jogler C."/>
        </authorList>
    </citation>
    <scope>NUCLEOTIDE SEQUENCE [LARGE SCALE GENOMIC DNA]</scope>
    <source>
        <strain evidence="3 4">Spa11</strain>
    </source>
</reference>